<dbReference type="Proteomes" id="UP000578531">
    <property type="component" value="Unassembled WGS sequence"/>
</dbReference>
<evidence type="ECO:0000313" key="3">
    <source>
        <dbReference type="Proteomes" id="UP000578531"/>
    </source>
</evidence>
<evidence type="ECO:0000313" key="2">
    <source>
        <dbReference type="EMBL" id="KAF6233053.1"/>
    </source>
</evidence>
<reference evidence="2 3" key="1">
    <citation type="journal article" date="2020" name="Genomics">
        <title>Complete, high-quality genomes from long-read metagenomic sequencing of two wolf lichen thalli reveals enigmatic genome architecture.</title>
        <authorList>
            <person name="McKenzie S.K."/>
            <person name="Walston R.F."/>
            <person name="Allen J.L."/>
        </authorList>
    </citation>
    <scope>NUCLEOTIDE SEQUENCE [LARGE SCALE GENOMIC DNA]</scope>
    <source>
        <strain evidence="2">WasteWater2</strain>
    </source>
</reference>
<proteinExistence type="predicted"/>
<dbReference type="RefSeq" id="XP_037162475.1">
    <property type="nucleotide sequence ID" value="XM_037310705.1"/>
</dbReference>
<dbReference type="EMBL" id="JACCJC010000042">
    <property type="protein sequence ID" value="KAF6233053.1"/>
    <property type="molecule type" value="Genomic_DNA"/>
</dbReference>
<dbReference type="PANTHER" id="PTHR37017:SF11">
    <property type="entry name" value="ESTERASE_LIPASE_THIOESTERASE DOMAIN-CONTAINING PROTEIN"/>
    <property type="match status" value="1"/>
</dbReference>
<dbReference type="PANTHER" id="PTHR37017">
    <property type="entry name" value="AB HYDROLASE-1 DOMAIN-CONTAINING PROTEIN-RELATED"/>
    <property type="match status" value="1"/>
</dbReference>
<accession>A0A8H6L2I0</accession>
<evidence type="ECO:0000259" key="1">
    <source>
        <dbReference type="Pfam" id="PF12697"/>
    </source>
</evidence>
<feature type="domain" description="AB hydrolase-1" evidence="1">
    <location>
        <begin position="37"/>
        <end position="121"/>
    </location>
</feature>
<gene>
    <name evidence="2" type="ORF">HO173_008809</name>
</gene>
<protein>
    <recommendedName>
        <fullName evidence="1">AB hydrolase-1 domain-containing protein</fullName>
    </recommendedName>
</protein>
<dbReference type="GeneID" id="59290463"/>
<dbReference type="InterPro" id="IPR052897">
    <property type="entry name" value="Sec-Metab_Biosynth_Hydrolase"/>
</dbReference>
<dbReference type="InterPro" id="IPR029058">
    <property type="entry name" value="AB_hydrolase_fold"/>
</dbReference>
<organism evidence="2 3">
    <name type="scientific">Letharia columbiana</name>
    <dbReference type="NCBI Taxonomy" id="112416"/>
    <lineage>
        <taxon>Eukaryota</taxon>
        <taxon>Fungi</taxon>
        <taxon>Dikarya</taxon>
        <taxon>Ascomycota</taxon>
        <taxon>Pezizomycotina</taxon>
        <taxon>Lecanoromycetes</taxon>
        <taxon>OSLEUM clade</taxon>
        <taxon>Lecanoromycetidae</taxon>
        <taxon>Lecanorales</taxon>
        <taxon>Lecanorineae</taxon>
        <taxon>Parmeliaceae</taxon>
        <taxon>Letharia</taxon>
    </lineage>
</organism>
<comment type="caution">
    <text evidence="2">The sequence shown here is derived from an EMBL/GenBank/DDBJ whole genome shotgun (WGS) entry which is preliminary data.</text>
</comment>
<dbReference type="Gene3D" id="3.40.50.1820">
    <property type="entry name" value="alpha/beta hydrolase"/>
    <property type="match status" value="1"/>
</dbReference>
<keyword evidence="3" id="KW-1185">Reference proteome</keyword>
<dbReference type="AlphaFoldDB" id="A0A8H6L2I0"/>
<dbReference type="Pfam" id="PF12697">
    <property type="entry name" value="Abhydrolase_6"/>
    <property type="match status" value="1"/>
</dbReference>
<dbReference type="OrthoDB" id="1263307at2759"/>
<name>A0A8H6L2I0_9LECA</name>
<dbReference type="SUPFAM" id="SSF53474">
    <property type="entry name" value="alpha/beta-Hydrolases"/>
    <property type="match status" value="1"/>
</dbReference>
<sequence length="171" mass="18484">MATVASTESATAAQIQDLPTVVIVQGSFQIPKVYEKLVRGLVAQGYPTIHPQLPSCSNTDSTLFPQLSLVDDALAIRTELIRQIEYDGKTVVLVMHSYGGLVGSEAATEELSYAKRKAQGLPGGVLHLFLYSAFLLNEGQSVLSTFGESPNNDVLVLSRVTSHETTRTNEF</sequence>
<dbReference type="InterPro" id="IPR000073">
    <property type="entry name" value="AB_hydrolase_1"/>
</dbReference>